<keyword evidence="6 8" id="KW-1133">Transmembrane helix</keyword>
<keyword evidence="5 8" id="KW-0812">Transmembrane</keyword>
<evidence type="ECO:0000256" key="5">
    <source>
        <dbReference type="ARBA" id="ARBA00022692"/>
    </source>
</evidence>
<accession>A0A6G1MFF5</accession>
<keyword evidence="3" id="KW-0813">Transport</keyword>
<gene>
    <name evidence="9" type="ORF">TWF191_003743</name>
</gene>
<comment type="similarity">
    <text evidence="2">Belongs to the tellurite-resistance/dicarboxylate transporter (TDT) family.</text>
</comment>
<evidence type="ECO:0000256" key="3">
    <source>
        <dbReference type="ARBA" id="ARBA00022448"/>
    </source>
</evidence>
<evidence type="ECO:0000313" key="10">
    <source>
        <dbReference type="Proteomes" id="UP000483672"/>
    </source>
</evidence>
<dbReference type="InterPro" id="IPR051629">
    <property type="entry name" value="Sulfite_efflux_TDT"/>
</dbReference>
<feature type="transmembrane region" description="Helical" evidence="8">
    <location>
        <begin position="92"/>
        <end position="116"/>
    </location>
</feature>
<proteinExistence type="inferred from homology"/>
<feature type="transmembrane region" description="Helical" evidence="8">
    <location>
        <begin position="319"/>
        <end position="337"/>
    </location>
</feature>
<protein>
    <recommendedName>
        <fullName evidence="11">Malic acid transport protein</fullName>
    </recommendedName>
</protein>
<feature type="transmembrane region" description="Helical" evidence="8">
    <location>
        <begin position="188"/>
        <end position="216"/>
    </location>
</feature>
<evidence type="ECO:0008006" key="11">
    <source>
        <dbReference type="Google" id="ProtNLM"/>
    </source>
</evidence>
<feature type="transmembrane region" description="Helical" evidence="8">
    <location>
        <begin position="159"/>
        <end position="182"/>
    </location>
</feature>
<evidence type="ECO:0000256" key="1">
    <source>
        <dbReference type="ARBA" id="ARBA00004651"/>
    </source>
</evidence>
<keyword evidence="4" id="KW-1003">Cell membrane</keyword>
<dbReference type="AlphaFoldDB" id="A0A6G1MFF5"/>
<keyword evidence="7 8" id="KW-0472">Membrane</keyword>
<dbReference type="PANTHER" id="PTHR31686">
    <property type="match status" value="1"/>
</dbReference>
<comment type="subcellular location">
    <subcellularLocation>
        <location evidence="1">Cell membrane</location>
        <topology evidence="1">Multi-pass membrane protein</topology>
    </subcellularLocation>
</comment>
<evidence type="ECO:0000256" key="2">
    <source>
        <dbReference type="ARBA" id="ARBA00008566"/>
    </source>
</evidence>
<evidence type="ECO:0000256" key="7">
    <source>
        <dbReference type="ARBA" id="ARBA00023136"/>
    </source>
</evidence>
<evidence type="ECO:0000256" key="8">
    <source>
        <dbReference type="SAM" id="Phobius"/>
    </source>
</evidence>
<comment type="caution">
    <text evidence="9">The sequence shown here is derived from an EMBL/GenBank/DDBJ whole genome shotgun (WGS) entry which is preliminary data.</text>
</comment>
<name>A0A6G1MFF5_ORBOL</name>
<dbReference type="Pfam" id="PF03595">
    <property type="entry name" value="SLAC1"/>
    <property type="match status" value="1"/>
</dbReference>
<feature type="transmembrane region" description="Helical" evidence="8">
    <location>
        <begin position="349"/>
        <end position="371"/>
    </location>
</feature>
<evidence type="ECO:0000256" key="6">
    <source>
        <dbReference type="ARBA" id="ARBA00022989"/>
    </source>
</evidence>
<evidence type="ECO:0000313" key="9">
    <source>
        <dbReference type="EMBL" id="KAF3200403.1"/>
    </source>
</evidence>
<dbReference type="InterPro" id="IPR038665">
    <property type="entry name" value="Voltage-dep_anion_channel_sf"/>
</dbReference>
<evidence type="ECO:0000256" key="4">
    <source>
        <dbReference type="ARBA" id="ARBA00022475"/>
    </source>
</evidence>
<feature type="transmembrane region" description="Helical" evidence="8">
    <location>
        <begin position="269"/>
        <end position="298"/>
    </location>
</feature>
<dbReference type="GO" id="GO:0000319">
    <property type="term" value="F:sulfite transmembrane transporter activity"/>
    <property type="evidence" value="ECO:0007669"/>
    <property type="project" value="TreeGrafter"/>
</dbReference>
<organism evidence="9 10">
    <name type="scientific">Orbilia oligospora</name>
    <name type="common">Nematode-trapping fungus</name>
    <name type="synonym">Arthrobotrys oligospora</name>
    <dbReference type="NCBI Taxonomy" id="2813651"/>
    <lineage>
        <taxon>Eukaryota</taxon>
        <taxon>Fungi</taxon>
        <taxon>Dikarya</taxon>
        <taxon>Ascomycota</taxon>
        <taxon>Pezizomycotina</taxon>
        <taxon>Orbiliomycetes</taxon>
        <taxon>Orbiliales</taxon>
        <taxon>Orbiliaceae</taxon>
        <taxon>Orbilia</taxon>
    </lineage>
</organism>
<dbReference type="Proteomes" id="UP000483672">
    <property type="component" value="Unassembled WGS sequence"/>
</dbReference>
<feature type="transmembrane region" description="Helical" evidence="8">
    <location>
        <begin position="47"/>
        <end position="71"/>
    </location>
</feature>
<dbReference type="InterPro" id="IPR004695">
    <property type="entry name" value="SLAC1/Mae1/Ssu1/TehA"/>
</dbReference>
<dbReference type="Gene3D" id="1.50.10.150">
    <property type="entry name" value="Voltage-dependent anion channel"/>
    <property type="match status" value="1"/>
</dbReference>
<reference evidence="9 10" key="1">
    <citation type="submission" date="2019-06" db="EMBL/GenBank/DDBJ databases">
        <authorList>
            <person name="Palmer J.M."/>
        </authorList>
    </citation>
    <scope>NUCLEOTIDE SEQUENCE [LARGE SCALE GENOMIC DNA]</scope>
    <source>
        <strain evidence="9 10">TWF191</strain>
    </source>
</reference>
<feature type="transmembrane region" description="Helical" evidence="8">
    <location>
        <begin position="122"/>
        <end position="147"/>
    </location>
</feature>
<dbReference type="GO" id="GO:0005886">
    <property type="term" value="C:plasma membrane"/>
    <property type="evidence" value="ECO:0007669"/>
    <property type="project" value="UniProtKB-SubCell"/>
</dbReference>
<sequence>MSPSPSSSSSSWDLALRNFSSQWFLVSQGTGVLSLVLRNLNHQFKGLGVISIIIWLYTCIIYLATLTFYLIRCYKYPKQVQSALRNDITETAALSSISITLSTIINMMCLVCVSAWGSPWGLIAYALTWISILMASVACIGIPYVFLKLEHPGVKNITPIVLLPFIAALTAAAGAGVISVFAKISPNLQIPLIIISFILIGMAAPLTLAYDALYLARLFDGYSMPPRMIYQTFVLCGPPGQTSFALQVLGTAATNSFGSYGKGAFIQGAAGSVVGTCCIFCALMIWGYGLFFWCYAILATIQALWGQDGGFRATKFSMSCWSVVFPWGVFTMSAIQFGKPTSLDSEAWAVWSTILAIVMFIIWLSFTVCTWRGIVTGELLGVRSWKARVVEDSGGLDTGPYPRWEE</sequence>
<dbReference type="EMBL" id="WIPF01000196">
    <property type="protein sequence ID" value="KAF3200403.1"/>
    <property type="molecule type" value="Genomic_DNA"/>
</dbReference>
<dbReference type="PANTHER" id="PTHR31686:SF3">
    <property type="entry name" value="ACID TRANSPORT PROTEIN, PUTATIVE (AFU_ORTHOLOGUE AFUA_4G09410)-RELATED"/>
    <property type="match status" value="1"/>
</dbReference>